<dbReference type="AlphaFoldDB" id="A0A444XFT9"/>
<dbReference type="PANTHER" id="PTHR31284:SF9">
    <property type="entry name" value="HAD SUPERFAMILY, SUBFAMILY IIIB ACID PHOSPHATASE"/>
    <property type="match status" value="1"/>
</dbReference>
<dbReference type="Gene3D" id="3.40.50.1000">
    <property type="entry name" value="HAD superfamily/HAD-like"/>
    <property type="match status" value="1"/>
</dbReference>
<keyword evidence="2" id="KW-0325">Glycoprotein</keyword>
<dbReference type="GO" id="GO:0045735">
    <property type="term" value="F:nutrient reservoir activity"/>
    <property type="evidence" value="ECO:0007669"/>
    <property type="project" value="UniProtKB-UniRule"/>
</dbReference>
<name>A0A444XFT9_ARAHY</name>
<feature type="signal peptide" evidence="4">
    <location>
        <begin position="1"/>
        <end position="22"/>
    </location>
</feature>
<dbReference type="InterPro" id="IPR023214">
    <property type="entry name" value="HAD_sf"/>
</dbReference>
<evidence type="ECO:0000256" key="1">
    <source>
        <dbReference type="ARBA" id="ARBA00022729"/>
    </source>
</evidence>
<reference evidence="5 6" key="1">
    <citation type="submission" date="2019-01" db="EMBL/GenBank/DDBJ databases">
        <title>Sequencing of cultivated peanut Arachis hypogaea provides insights into genome evolution and oil improvement.</title>
        <authorList>
            <person name="Chen X."/>
        </authorList>
    </citation>
    <scope>NUCLEOTIDE SEQUENCE [LARGE SCALE GENOMIC DNA]</scope>
    <source>
        <strain evidence="6">cv. Fuhuasheng</strain>
        <tissue evidence="5">Leaves</tissue>
    </source>
</reference>
<comment type="similarity">
    <text evidence="3">Belongs to the APS1/VSP family.</text>
</comment>
<evidence type="ECO:0000256" key="3">
    <source>
        <dbReference type="PIRNR" id="PIRNR002674"/>
    </source>
</evidence>
<dbReference type="PANTHER" id="PTHR31284">
    <property type="entry name" value="ACID PHOSPHATASE-LIKE PROTEIN"/>
    <property type="match status" value="1"/>
</dbReference>
<sequence>MEQGYRFLVLFLLAMMFSRAMCIRHHKSTNNNNGSSSSPSSSSINGSFCLSWRLGVETNNVLPWPTVPTECLQYVENYMIHGQYEQDLDLIMEQAMSFVSTITLAGDSKDAWILDVDDTCISNLFYYKSKKYGYVLLKCDPYDPSGFRAWAMKGWCTAIPSVLGMFNKLIDKGFKVIMLTGRDQETLGQVTRDNLHNQGFIGYQRLVMRTAANKGQSAVKYKSEVRKQLEDEGYRIWGNVGDQWSDLQGNSPGNRTFKLPNPMYFVP</sequence>
<evidence type="ECO:0000256" key="2">
    <source>
        <dbReference type="ARBA" id="ARBA00023180"/>
    </source>
</evidence>
<feature type="chain" id="PRO_5019411955" description="Acid phosphatase" evidence="4">
    <location>
        <begin position="23"/>
        <end position="267"/>
    </location>
</feature>
<dbReference type="PIRSF" id="PIRSF002674">
    <property type="entry name" value="VSP"/>
    <property type="match status" value="1"/>
</dbReference>
<gene>
    <name evidence="5" type="ORF">Ahy_B09g095718</name>
</gene>
<comment type="caution">
    <text evidence="5">The sequence shown here is derived from an EMBL/GenBank/DDBJ whole genome shotgun (WGS) entry which is preliminary data.</text>
</comment>
<organism evidence="5 6">
    <name type="scientific">Arachis hypogaea</name>
    <name type="common">Peanut</name>
    <dbReference type="NCBI Taxonomy" id="3818"/>
    <lineage>
        <taxon>Eukaryota</taxon>
        <taxon>Viridiplantae</taxon>
        <taxon>Streptophyta</taxon>
        <taxon>Embryophyta</taxon>
        <taxon>Tracheophyta</taxon>
        <taxon>Spermatophyta</taxon>
        <taxon>Magnoliopsida</taxon>
        <taxon>eudicotyledons</taxon>
        <taxon>Gunneridae</taxon>
        <taxon>Pentapetalae</taxon>
        <taxon>rosids</taxon>
        <taxon>fabids</taxon>
        <taxon>Fabales</taxon>
        <taxon>Fabaceae</taxon>
        <taxon>Papilionoideae</taxon>
        <taxon>50 kb inversion clade</taxon>
        <taxon>dalbergioids sensu lato</taxon>
        <taxon>Dalbergieae</taxon>
        <taxon>Pterocarpus clade</taxon>
        <taxon>Arachis</taxon>
    </lineage>
</organism>
<dbReference type="EMBL" id="SDMP01000019">
    <property type="protein sequence ID" value="RYQ88641.1"/>
    <property type="molecule type" value="Genomic_DNA"/>
</dbReference>
<dbReference type="InterPro" id="IPR010028">
    <property type="entry name" value="Acid_phosphatase_pln"/>
</dbReference>
<dbReference type="Pfam" id="PF03767">
    <property type="entry name" value="Acid_phosphat_B"/>
    <property type="match status" value="1"/>
</dbReference>
<protein>
    <recommendedName>
        <fullName evidence="7">Acid phosphatase</fullName>
    </recommendedName>
</protein>
<dbReference type="InterPro" id="IPR005519">
    <property type="entry name" value="Acid_phosphat_B-like"/>
</dbReference>
<dbReference type="STRING" id="3818.A0A444XFT9"/>
<evidence type="ECO:0000313" key="6">
    <source>
        <dbReference type="Proteomes" id="UP000289738"/>
    </source>
</evidence>
<keyword evidence="3" id="KW-0758">Storage protein</keyword>
<evidence type="ECO:0008006" key="7">
    <source>
        <dbReference type="Google" id="ProtNLM"/>
    </source>
</evidence>
<evidence type="ECO:0000313" key="5">
    <source>
        <dbReference type="EMBL" id="RYQ88641.1"/>
    </source>
</evidence>
<dbReference type="SUPFAM" id="SSF56784">
    <property type="entry name" value="HAD-like"/>
    <property type="match status" value="1"/>
</dbReference>
<dbReference type="InterPro" id="IPR014403">
    <property type="entry name" value="APS1/VSP"/>
</dbReference>
<accession>A0A444XFT9</accession>
<dbReference type="GO" id="GO:0003993">
    <property type="term" value="F:acid phosphatase activity"/>
    <property type="evidence" value="ECO:0007669"/>
    <property type="project" value="InterPro"/>
</dbReference>
<evidence type="ECO:0000256" key="4">
    <source>
        <dbReference type="SAM" id="SignalP"/>
    </source>
</evidence>
<keyword evidence="6" id="KW-1185">Reference proteome</keyword>
<dbReference type="CDD" id="cd07535">
    <property type="entry name" value="HAD_VSP"/>
    <property type="match status" value="1"/>
</dbReference>
<comment type="function">
    <text evidence="3">May function as somatic storage protein during early seedling development.</text>
</comment>
<dbReference type="InterPro" id="IPR036412">
    <property type="entry name" value="HAD-like_sf"/>
</dbReference>
<proteinExistence type="inferred from homology"/>
<dbReference type="Proteomes" id="UP000289738">
    <property type="component" value="Chromosome B09"/>
</dbReference>
<keyword evidence="1 4" id="KW-0732">Signal</keyword>
<dbReference type="NCBIfam" id="TIGR01675">
    <property type="entry name" value="plant-AP"/>
    <property type="match status" value="1"/>
</dbReference>